<organism evidence="3 4">
    <name type="scientific">Brevibacillus laterosporus LMG 15441</name>
    <dbReference type="NCBI Taxonomy" id="1042163"/>
    <lineage>
        <taxon>Bacteria</taxon>
        <taxon>Bacillati</taxon>
        <taxon>Bacillota</taxon>
        <taxon>Bacilli</taxon>
        <taxon>Bacillales</taxon>
        <taxon>Paenibacillaceae</taxon>
        <taxon>Brevibacillus</taxon>
    </lineage>
</organism>
<dbReference type="PANTHER" id="PTHR21340">
    <property type="entry name" value="DIADENOSINE 5,5-P1,P4-TETRAPHOSPHATE PYROPHOSPHOHYDROLASE MUTT"/>
    <property type="match status" value="1"/>
</dbReference>
<dbReference type="HOGENOM" id="CLU_037162_14_4_9"/>
<dbReference type="Pfam" id="PF00293">
    <property type="entry name" value="NUDIX"/>
    <property type="match status" value="1"/>
</dbReference>
<keyword evidence="1 3" id="KW-0378">Hydrolase</keyword>
<dbReference type="eggNOG" id="COG1051">
    <property type="taxonomic scope" value="Bacteria"/>
</dbReference>
<dbReference type="InterPro" id="IPR000086">
    <property type="entry name" value="NUDIX_hydrolase_dom"/>
</dbReference>
<evidence type="ECO:0000313" key="3">
    <source>
        <dbReference type="EMBL" id="AIG25739.1"/>
    </source>
</evidence>
<dbReference type="STRING" id="1042163.BRLA_c014000"/>
<feature type="domain" description="Nudix hydrolase" evidence="2">
    <location>
        <begin position="1"/>
        <end position="135"/>
    </location>
</feature>
<evidence type="ECO:0000259" key="2">
    <source>
        <dbReference type="PROSITE" id="PS51462"/>
    </source>
</evidence>
<dbReference type="PROSITE" id="PS00893">
    <property type="entry name" value="NUDIX_BOX"/>
    <property type="match status" value="1"/>
</dbReference>
<protein>
    <submittedName>
        <fullName evidence="3">Diadenosine hexaphosphate hydrolase</fullName>
        <ecNumber evidence="3">3.6.1.61</ecNumber>
    </submittedName>
</protein>
<proteinExistence type="predicted"/>
<evidence type="ECO:0000256" key="1">
    <source>
        <dbReference type="ARBA" id="ARBA00022801"/>
    </source>
</evidence>
<dbReference type="InterPro" id="IPR020084">
    <property type="entry name" value="NUDIX_hydrolase_CS"/>
</dbReference>
<dbReference type="KEGG" id="blr:BRLA_c014000"/>
<evidence type="ECO:0000313" key="4">
    <source>
        <dbReference type="Proteomes" id="UP000005850"/>
    </source>
</evidence>
<keyword evidence="4" id="KW-1185">Reference proteome</keyword>
<dbReference type="RefSeq" id="WP_003338213.1">
    <property type="nucleotide sequence ID" value="NZ_CP007806.1"/>
</dbReference>
<dbReference type="Gene3D" id="3.90.79.10">
    <property type="entry name" value="Nucleoside Triphosphate Pyrophosphohydrolase"/>
    <property type="match status" value="1"/>
</dbReference>
<dbReference type="PROSITE" id="PS51462">
    <property type="entry name" value="NUDIX"/>
    <property type="match status" value="1"/>
</dbReference>
<dbReference type="CDD" id="cd03673">
    <property type="entry name" value="NUDIX_Ap6A_hydrolase"/>
    <property type="match status" value="1"/>
</dbReference>
<dbReference type="EMBL" id="CP007806">
    <property type="protein sequence ID" value="AIG25739.1"/>
    <property type="molecule type" value="Genomic_DNA"/>
</dbReference>
<dbReference type="InterPro" id="IPR015797">
    <property type="entry name" value="NUDIX_hydrolase-like_dom_sf"/>
</dbReference>
<reference evidence="3 4" key="1">
    <citation type="journal article" date="2011" name="J. Bacteriol.">
        <title>Genome sequence of Brevibacillus laterosporus LMG 15441, a pathogen of invertebrates.</title>
        <authorList>
            <person name="Djukic M."/>
            <person name="Poehlein A."/>
            <person name="Thurmer A."/>
            <person name="Daniel R."/>
        </authorList>
    </citation>
    <scope>NUCLEOTIDE SEQUENCE [LARGE SCALE GENOMIC DNA]</scope>
    <source>
        <strain evidence="3 4">LMG 15441</strain>
    </source>
</reference>
<gene>
    <name evidence="3" type="ORF">BRLA_c014000</name>
</gene>
<dbReference type="GO" id="GO:0006167">
    <property type="term" value="P:AMP biosynthetic process"/>
    <property type="evidence" value="ECO:0007669"/>
    <property type="project" value="TreeGrafter"/>
</dbReference>
<dbReference type="Proteomes" id="UP000005850">
    <property type="component" value="Chromosome"/>
</dbReference>
<dbReference type="GO" id="GO:0004081">
    <property type="term" value="F:bis(5'-nucleosyl)-tetraphosphatase (asymmetrical) activity"/>
    <property type="evidence" value="ECO:0007669"/>
    <property type="project" value="TreeGrafter"/>
</dbReference>
<sequence length="143" mass="16301">MKEISAGGVVYRKRDGEISLLMIKDRFGKVTVAKGKQELGETLMQTAIREIEEETGIQGELGPLLEVVHYTYQHPIQQILIEKEVHYYLVKALTDQVTVQVEEIDAVQWLKPEAAWELHEQAGYENNRSVLRKALETLGIQVI</sequence>
<dbReference type="AlphaFoldDB" id="A0A075R1K7"/>
<dbReference type="GO" id="GO:0006754">
    <property type="term" value="P:ATP biosynthetic process"/>
    <property type="evidence" value="ECO:0007669"/>
    <property type="project" value="TreeGrafter"/>
</dbReference>
<name>A0A075R1K7_BRELA</name>
<dbReference type="EC" id="3.6.1.61" evidence="3"/>
<dbReference type="SUPFAM" id="SSF55811">
    <property type="entry name" value="Nudix"/>
    <property type="match status" value="1"/>
</dbReference>
<accession>A0A075R1K7</accession>
<dbReference type="PANTHER" id="PTHR21340:SF0">
    <property type="entry name" value="BIS(5'-NUCLEOSYL)-TETRAPHOSPHATASE [ASYMMETRICAL]"/>
    <property type="match status" value="1"/>
</dbReference>
<dbReference type="InterPro" id="IPR051325">
    <property type="entry name" value="Nudix_hydrolase_domain"/>
</dbReference>